<keyword evidence="1" id="KW-0472">Membrane</keyword>
<evidence type="ECO:0008006" key="4">
    <source>
        <dbReference type="Google" id="ProtNLM"/>
    </source>
</evidence>
<dbReference type="EMBL" id="JBOK01000009">
    <property type="protein sequence ID" value="EXU80207.1"/>
    <property type="molecule type" value="Genomic_DNA"/>
</dbReference>
<dbReference type="InterPro" id="IPR021320">
    <property type="entry name" value="DUF2905"/>
</dbReference>
<protein>
    <recommendedName>
        <fullName evidence="4">DUF2905 domain-containing protein</fullName>
    </recommendedName>
</protein>
<evidence type="ECO:0000313" key="3">
    <source>
        <dbReference type="Proteomes" id="UP000020766"/>
    </source>
</evidence>
<keyword evidence="1" id="KW-0812">Transmembrane</keyword>
<dbReference type="Proteomes" id="UP000020766">
    <property type="component" value="Unassembled WGS sequence"/>
</dbReference>
<keyword evidence="1" id="KW-1133">Transmembrane helix</keyword>
<comment type="caution">
    <text evidence="2">The sequence shown here is derived from an EMBL/GenBank/DDBJ whole genome shotgun (WGS) entry which is preliminary data.</text>
</comment>
<dbReference type="PATRIC" id="fig|1457173.3.peg.1869"/>
<sequence>MIRWMLLIFVLLVLLNSATGVIRKVGLGSLPGDFTFRLLGREVFLPCASAVLVTVLLFSTIKLLAWLF</sequence>
<evidence type="ECO:0000313" key="2">
    <source>
        <dbReference type="EMBL" id="EXU80207.1"/>
    </source>
</evidence>
<reference evidence="2 3" key="1">
    <citation type="submission" date="2014-01" db="EMBL/GenBank/DDBJ databases">
        <title>Interspecies Systems Biology Uncovers Metabolites Affecting C. elegans Gene Expression and Life History Traits.</title>
        <authorList>
            <person name="Watson E."/>
            <person name="Macneil L.T."/>
            <person name="Ritter A.D."/>
            <person name="Yilmaz L.S."/>
            <person name="Rosebrock A.P."/>
            <person name="Caudy A.A."/>
            <person name="Walhout A.J."/>
        </authorList>
    </citation>
    <scope>NUCLEOTIDE SEQUENCE [LARGE SCALE GENOMIC DNA]</scope>
    <source>
        <strain evidence="2 3">DA1877</strain>
    </source>
</reference>
<proteinExistence type="predicted"/>
<dbReference type="AlphaFoldDB" id="A0A014QAQ9"/>
<evidence type="ECO:0000256" key="1">
    <source>
        <dbReference type="SAM" id="Phobius"/>
    </source>
</evidence>
<organism evidence="2 3">
    <name type="scientific">Comamonas aquatica DA1877</name>
    <dbReference type="NCBI Taxonomy" id="1457173"/>
    <lineage>
        <taxon>Bacteria</taxon>
        <taxon>Pseudomonadati</taxon>
        <taxon>Pseudomonadota</taxon>
        <taxon>Betaproteobacteria</taxon>
        <taxon>Burkholderiales</taxon>
        <taxon>Comamonadaceae</taxon>
        <taxon>Comamonas</taxon>
    </lineage>
</organism>
<dbReference type="RefSeq" id="WP_043383135.1">
    <property type="nucleotide sequence ID" value="NZ_JBOK01000009.1"/>
</dbReference>
<keyword evidence="3" id="KW-1185">Reference proteome</keyword>
<gene>
    <name evidence="2" type="ORF">AX13_18120</name>
</gene>
<dbReference type="Pfam" id="PF11146">
    <property type="entry name" value="DUF2905"/>
    <property type="match status" value="1"/>
</dbReference>
<feature type="transmembrane region" description="Helical" evidence="1">
    <location>
        <begin position="44"/>
        <end position="67"/>
    </location>
</feature>
<accession>A0A014QAQ9</accession>
<dbReference type="STRING" id="225991.MA05_04355"/>
<name>A0A014QAQ9_9BURK</name>